<dbReference type="CDD" id="cd08582">
    <property type="entry name" value="GDPD_like_2"/>
    <property type="match status" value="1"/>
</dbReference>
<feature type="signal peptide" evidence="1">
    <location>
        <begin position="1"/>
        <end position="23"/>
    </location>
</feature>
<dbReference type="InterPro" id="IPR030395">
    <property type="entry name" value="GP_PDE_dom"/>
</dbReference>
<dbReference type="PROSITE" id="PS51704">
    <property type="entry name" value="GP_PDE"/>
    <property type="match status" value="1"/>
</dbReference>
<keyword evidence="1" id="KW-0732">Signal</keyword>
<name>A0A5C6FG10_9BACT</name>
<keyword evidence="4" id="KW-1185">Reference proteome</keyword>
<evidence type="ECO:0000259" key="2">
    <source>
        <dbReference type="PROSITE" id="PS51704"/>
    </source>
</evidence>
<dbReference type="PANTHER" id="PTHR46211">
    <property type="entry name" value="GLYCEROPHOSPHORYL DIESTER PHOSPHODIESTERASE"/>
    <property type="match status" value="1"/>
</dbReference>
<dbReference type="EC" id="3.1.4.46" evidence="3"/>
<protein>
    <submittedName>
        <fullName evidence="3">Putative glycerophosphoryl diester phosphodiesterase 1</fullName>
        <ecNumber evidence="3">3.1.4.46</ecNumber>
    </submittedName>
</protein>
<dbReference type="AlphaFoldDB" id="A0A5C6FG10"/>
<keyword evidence="3" id="KW-0378">Hydrolase</keyword>
<evidence type="ECO:0000313" key="3">
    <source>
        <dbReference type="EMBL" id="TWU60368.1"/>
    </source>
</evidence>
<proteinExistence type="predicted"/>
<dbReference type="GO" id="GO:0008889">
    <property type="term" value="F:glycerophosphodiester phosphodiesterase activity"/>
    <property type="evidence" value="ECO:0007669"/>
    <property type="project" value="UniProtKB-EC"/>
</dbReference>
<dbReference type="EMBL" id="SJPW01000001">
    <property type="protein sequence ID" value="TWU60368.1"/>
    <property type="molecule type" value="Genomic_DNA"/>
</dbReference>
<dbReference type="InterPro" id="IPR017946">
    <property type="entry name" value="PLC-like_Pdiesterase_TIM-brl"/>
</dbReference>
<feature type="chain" id="PRO_5022785551" evidence="1">
    <location>
        <begin position="24"/>
        <end position="271"/>
    </location>
</feature>
<dbReference type="RefSeq" id="WP_146454104.1">
    <property type="nucleotide sequence ID" value="NZ_SJPW01000001.1"/>
</dbReference>
<organism evidence="3 4">
    <name type="scientific">Rubripirellula tenax</name>
    <dbReference type="NCBI Taxonomy" id="2528015"/>
    <lineage>
        <taxon>Bacteria</taxon>
        <taxon>Pseudomonadati</taxon>
        <taxon>Planctomycetota</taxon>
        <taxon>Planctomycetia</taxon>
        <taxon>Pirellulales</taxon>
        <taxon>Pirellulaceae</taxon>
        <taxon>Rubripirellula</taxon>
    </lineage>
</organism>
<evidence type="ECO:0000313" key="4">
    <source>
        <dbReference type="Proteomes" id="UP000318288"/>
    </source>
</evidence>
<comment type="caution">
    <text evidence="3">The sequence shown here is derived from an EMBL/GenBank/DDBJ whole genome shotgun (WGS) entry which is preliminary data.</text>
</comment>
<gene>
    <name evidence="3" type="primary">glpQ1</name>
    <name evidence="3" type="ORF">Poly51_06430</name>
</gene>
<evidence type="ECO:0000256" key="1">
    <source>
        <dbReference type="SAM" id="SignalP"/>
    </source>
</evidence>
<sequence precursor="true">MISFRRTFIAVLAWLSFASMVDAQMIVAHRGASHDAPENTLSAFRLAWQQNADGIEGDFYLTADDHIVCIHDADTRRTAGVKKPVETSTLAELRSLEYGRWKNASFDGEPIPTLDDVIETVPDGKTIVIELKSDASIVPRLIETIDRFQNEPIRFLVIAFDADTVAMIKKQRPKQRVHWLTGFKQSTPSAPFHPTADEIVSTISRIGADGVGMQANRDVIDAAFVATMKQGGCGEFHVWTVDAVADAKYFADLGSIGITTNVPAVIGEGLR</sequence>
<dbReference type="Gene3D" id="3.20.20.190">
    <property type="entry name" value="Phosphatidylinositol (PI) phosphodiesterase"/>
    <property type="match status" value="1"/>
</dbReference>
<feature type="domain" description="GP-PDE" evidence="2">
    <location>
        <begin position="24"/>
        <end position="270"/>
    </location>
</feature>
<accession>A0A5C6FG10</accession>
<dbReference type="Proteomes" id="UP000318288">
    <property type="component" value="Unassembled WGS sequence"/>
</dbReference>
<dbReference type="Pfam" id="PF03009">
    <property type="entry name" value="GDPD"/>
    <property type="match status" value="1"/>
</dbReference>
<dbReference type="SUPFAM" id="SSF51695">
    <property type="entry name" value="PLC-like phosphodiesterases"/>
    <property type="match status" value="1"/>
</dbReference>
<reference evidence="3 4" key="1">
    <citation type="submission" date="2019-02" db="EMBL/GenBank/DDBJ databases">
        <title>Deep-cultivation of Planctomycetes and their phenomic and genomic characterization uncovers novel biology.</title>
        <authorList>
            <person name="Wiegand S."/>
            <person name="Jogler M."/>
            <person name="Boedeker C."/>
            <person name="Pinto D."/>
            <person name="Vollmers J."/>
            <person name="Rivas-Marin E."/>
            <person name="Kohn T."/>
            <person name="Peeters S.H."/>
            <person name="Heuer A."/>
            <person name="Rast P."/>
            <person name="Oberbeckmann S."/>
            <person name="Bunk B."/>
            <person name="Jeske O."/>
            <person name="Meyerdierks A."/>
            <person name="Storesund J.E."/>
            <person name="Kallscheuer N."/>
            <person name="Luecker S."/>
            <person name="Lage O.M."/>
            <person name="Pohl T."/>
            <person name="Merkel B.J."/>
            <person name="Hornburger P."/>
            <person name="Mueller R.-W."/>
            <person name="Bruemmer F."/>
            <person name="Labrenz M."/>
            <person name="Spormann A.M."/>
            <person name="Op Den Camp H."/>
            <person name="Overmann J."/>
            <person name="Amann R."/>
            <person name="Jetten M.S.M."/>
            <person name="Mascher T."/>
            <person name="Medema M.H."/>
            <person name="Devos D.P."/>
            <person name="Kaster A.-K."/>
            <person name="Ovreas L."/>
            <person name="Rohde M."/>
            <person name="Galperin M.Y."/>
            <person name="Jogler C."/>
        </authorList>
    </citation>
    <scope>NUCLEOTIDE SEQUENCE [LARGE SCALE GENOMIC DNA]</scope>
    <source>
        <strain evidence="3 4">Poly51</strain>
    </source>
</reference>
<dbReference type="PANTHER" id="PTHR46211:SF1">
    <property type="entry name" value="GLYCEROPHOSPHODIESTER PHOSPHODIESTERASE, CYTOPLASMIC"/>
    <property type="match status" value="1"/>
</dbReference>
<dbReference type="OrthoDB" id="238714at2"/>
<dbReference type="GO" id="GO:0006629">
    <property type="term" value="P:lipid metabolic process"/>
    <property type="evidence" value="ECO:0007669"/>
    <property type="project" value="InterPro"/>
</dbReference>